<comment type="caution">
    <text evidence="2">The sequence shown here is derived from an EMBL/GenBank/DDBJ whole genome shotgun (WGS) entry which is preliminary data.</text>
</comment>
<accession>A0A3D9L6S0</accession>
<dbReference type="InterPro" id="IPR002909">
    <property type="entry name" value="IPT_dom"/>
</dbReference>
<dbReference type="SUPFAM" id="SSF81296">
    <property type="entry name" value="E set domains"/>
    <property type="match status" value="2"/>
</dbReference>
<sequence length="294" mass="32923">MIYTFRVLVVVTVLTTICSCSDEFYSERDYPRLLTLPIENISEEGVVFNAEFVRRGNEEILEYGFVYATIENPRVTHHNRVTKTENIESERFSMTGQSALIPGEKYYVRAYAKTEGYLVYGVNVSFQSIGGPGPKIESFTPKIGTWKDTLIISGSNFSYRYIENELSLGDVELRPFMANDSIIMAVIPAVANAPEVKVKLSVVGNPTVASESFQYLVPSVDSIEPLQFSKGDIVKIYGQNFHHIEEYVEVMLNQQNCEVISTTSKSVTFRAEESSKAINQLKVISAGMTSSYGF</sequence>
<evidence type="ECO:0000313" key="3">
    <source>
        <dbReference type="Proteomes" id="UP000256779"/>
    </source>
</evidence>
<gene>
    <name evidence="2" type="ORF">C7460_104194</name>
</gene>
<dbReference type="AlphaFoldDB" id="A0A3D9L6S0"/>
<keyword evidence="3" id="KW-1185">Reference proteome</keyword>
<dbReference type="Pfam" id="PF01833">
    <property type="entry name" value="TIG"/>
    <property type="match status" value="2"/>
</dbReference>
<feature type="domain" description="IPT/TIG" evidence="1">
    <location>
        <begin position="134"/>
        <end position="215"/>
    </location>
</feature>
<dbReference type="EMBL" id="QREG01000004">
    <property type="protein sequence ID" value="REE01174.1"/>
    <property type="molecule type" value="Genomic_DNA"/>
</dbReference>
<dbReference type="CDD" id="cd00603">
    <property type="entry name" value="IPT_PCSR"/>
    <property type="match status" value="2"/>
</dbReference>
<feature type="domain" description="IPT/TIG" evidence="1">
    <location>
        <begin position="218"/>
        <end position="288"/>
    </location>
</feature>
<dbReference type="OrthoDB" id="1490335at2"/>
<dbReference type="InterPro" id="IPR014756">
    <property type="entry name" value="Ig_E-set"/>
</dbReference>
<dbReference type="InterPro" id="IPR013783">
    <property type="entry name" value="Ig-like_fold"/>
</dbReference>
<dbReference type="Proteomes" id="UP000256779">
    <property type="component" value="Unassembled WGS sequence"/>
</dbReference>
<protein>
    <submittedName>
        <fullName evidence="2">IPT/TIG domain-containing protein</fullName>
    </submittedName>
</protein>
<dbReference type="PROSITE" id="PS51257">
    <property type="entry name" value="PROKAR_LIPOPROTEIN"/>
    <property type="match status" value="1"/>
</dbReference>
<name>A0A3D9L6S0_MARFU</name>
<evidence type="ECO:0000259" key="1">
    <source>
        <dbReference type="Pfam" id="PF01833"/>
    </source>
</evidence>
<evidence type="ECO:0000313" key="2">
    <source>
        <dbReference type="EMBL" id="REE01174.1"/>
    </source>
</evidence>
<organism evidence="2 3">
    <name type="scientific">Marinoscillum furvescens DSM 4134</name>
    <dbReference type="NCBI Taxonomy" id="1122208"/>
    <lineage>
        <taxon>Bacteria</taxon>
        <taxon>Pseudomonadati</taxon>
        <taxon>Bacteroidota</taxon>
        <taxon>Cytophagia</taxon>
        <taxon>Cytophagales</taxon>
        <taxon>Reichenbachiellaceae</taxon>
        <taxon>Marinoscillum</taxon>
    </lineage>
</organism>
<dbReference type="Gene3D" id="2.60.40.10">
    <property type="entry name" value="Immunoglobulins"/>
    <property type="match status" value="2"/>
</dbReference>
<dbReference type="RefSeq" id="WP_115867257.1">
    <property type="nucleotide sequence ID" value="NZ_QREG01000004.1"/>
</dbReference>
<reference evidence="2 3" key="1">
    <citation type="submission" date="2018-07" db="EMBL/GenBank/DDBJ databases">
        <title>Genomic Encyclopedia of Type Strains, Phase IV (KMG-IV): sequencing the most valuable type-strain genomes for metagenomic binning, comparative biology and taxonomic classification.</title>
        <authorList>
            <person name="Goeker M."/>
        </authorList>
    </citation>
    <scope>NUCLEOTIDE SEQUENCE [LARGE SCALE GENOMIC DNA]</scope>
    <source>
        <strain evidence="2 3">DSM 4134</strain>
    </source>
</reference>
<proteinExistence type="predicted"/>